<dbReference type="OrthoDB" id="1524147at2"/>
<accession>A0A175XZT7</accession>
<dbReference type="GeneID" id="93798876"/>
<evidence type="ECO:0000256" key="1">
    <source>
        <dbReference type="ARBA" id="ARBA00022649"/>
    </source>
</evidence>
<dbReference type="Gene3D" id="3.40.50.1010">
    <property type="entry name" value="5'-nuclease"/>
    <property type="match status" value="1"/>
</dbReference>
<dbReference type="EC" id="3.1.-.-" evidence="6"/>
<dbReference type="RefSeq" id="WP_017978602.1">
    <property type="nucleotide sequence ID" value="NZ_CP017578.1"/>
</dbReference>
<evidence type="ECO:0000259" key="7">
    <source>
        <dbReference type="Pfam" id="PF01850"/>
    </source>
</evidence>
<comment type="cofactor">
    <cofactor evidence="6">
        <name>Mg(2+)</name>
        <dbReference type="ChEBI" id="CHEBI:18420"/>
    </cofactor>
</comment>
<comment type="function">
    <text evidence="6">Toxic component of a toxin-antitoxin (TA) system. An RNase.</text>
</comment>
<keyword evidence="3 6" id="KW-0479">Metal-binding</keyword>
<dbReference type="GO" id="GO:0090729">
    <property type="term" value="F:toxin activity"/>
    <property type="evidence" value="ECO:0007669"/>
    <property type="project" value="UniProtKB-KW"/>
</dbReference>
<evidence type="ECO:0000256" key="6">
    <source>
        <dbReference type="HAMAP-Rule" id="MF_00265"/>
    </source>
</evidence>
<dbReference type="GO" id="GO:0016787">
    <property type="term" value="F:hydrolase activity"/>
    <property type="evidence" value="ECO:0007669"/>
    <property type="project" value="UniProtKB-KW"/>
</dbReference>
<dbReference type="GO" id="GO:0004540">
    <property type="term" value="F:RNA nuclease activity"/>
    <property type="evidence" value="ECO:0007669"/>
    <property type="project" value="InterPro"/>
</dbReference>
<organism evidence="8 9">
    <name type="scientific">Sphingomonas melonis TY</name>
    <dbReference type="NCBI Taxonomy" id="621456"/>
    <lineage>
        <taxon>Bacteria</taxon>
        <taxon>Pseudomonadati</taxon>
        <taxon>Pseudomonadota</taxon>
        <taxon>Alphaproteobacteria</taxon>
        <taxon>Sphingomonadales</taxon>
        <taxon>Sphingomonadaceae</taxon>
        <taxon>Sphingomonas</taxon>
    </lineage>
</organism>
<comment type="caution">
    <text evidence="8">The sequence shown here is derived from an EMBL/GenBank/DDBJ whole genome shotgun (WGS) entry which is preliminary data.</text>
</comment>
<reference evidence="8" key="1">
    <citation type="submission" date="2016-03" db="EMBL/GenBank/DDBJ databases">
        <title>Sphingomonas melonis TY, whole genome shotgun sequencing.</title>
        <authorList>
            <person name="Wang H."/>
            <person name="Zhu P."/>
        </authorList>
    </citation>
    <scope>NUCLEOTIDE SEQUENCE [LARGE SCALE GENOMIC DNA]</scope>
    <source>
        <strain evidence="8">TY</strain>
    </source>
</reference>
<keyword evidence="1 6" id="KW-1277">Toxin-antitoxin system</keyword>
<dbReference type="STRING" id="621456.BJP26_07280"/>
<dbReference type="HAMAP" id="MF_00265">
    <property type="entry name" value="VapC_Nob1"/>
    <property type="match status" value="1"/>
</dbReference>
<dbReference type="GO" id="GO:0000287">
    <property type="term" value="F:magnesium ion binding"/>
    <property type="evidence" value="ECO:0007669"/>
    <property type="project" value="UniProtKB-UniRule"/>
</dbReference>
<evidence type="ECO:0000256" key="3">
    <source>
        <dbReference type="ARBA" id="ARBA00022723"/>
    </source>
</evidence>
<gene>
    <name evidence="6" type="primary">vapC</name>
    <name evidence="8" type="ORF">AVM11_10005</name>
</gene>
<feature type="binding site" evidence="6">
    <location>
        <position position="5"/>
    </location>
    <ligand>
        <name>Mg(2+)</name>
        <dbReference type="ChEBI" id="CHEBI:18420"/>
    </ligand>
</feature>
<evidence type="ECO:0000313" key="9">
    <source>
        <dbReference type="Proteomes" id="UP000078460"/>
    </source>
</evidence>
<proteinExistence type="inferred from homology"/>
<comment type="similarity">
    <text evidence="6">Belongs to the PINc/VapC protein family.</text>
</comment>
<sequence length="135" mass="14016">MIVLDASVAIKLVTREPGAEAVLIRVVGEVERIAPDWFHVEVANALAKKVRNDGLSEAAAAAGLTAAPDLLTDTVATLSLLDEAFALSMQAGHAVYDCLYLVLAVRTDAIVLTADAGMARAAKRVGLAGHVELIG</sequence>
<keyword evidence="5 6" id="KW-0460">Magnesium</keyword>
<evidence type="ECO:0000313" key="8">
    <source>
        <dbReference type="EMBL" id="KZB93973.1"/>
    </source>
</evidence>
<dbReference type="InterPro" id="IPR029060">
    <property type="entry name" value="PIN-like_dom_sf"/>
</dbReference>
<keyword evidence="4 6" id="KW-0378">Hydrolase</keyword>
<dbReference type="Pfam" id="PF01850">
    <property type="entry name" value="PIN"/>
    <property type="match status" value="1"/>
</dbReference>
<dbReference type="InterPro" id="IPR051619">
    <property type="entry name" value="TypeII_TA_RNase_PINc/VapC"/>
</dbReference>
<keyword evidence="2 6" id="KW-0540">Nuclease</keyword>
<evidence type="ECO:0000256" key="5">
    <source>
        <dbReference type="ARBA" id="ARBA00022842"/>
    </source>
</evidence>
<evidence type="ECO:0000256" key="2">
    <source>
        <dbReference type="ARBA" id="ARBA00022722"/>
    </source>
</evidence>
<dbReference type="EMBL" id="LQCK02000056">
    <property type="protein sequence ID" value="KZB93973.1"/>
    <property type="molecule type" value="Genomic_DNA"/>
</dbReference>
<dbReference type="CDD" id="cd09873">
    <property type="entry name" value="PIN_Pae0151-like"/>
    <property type="match status" value="1"/>
</dbReference>
<protein>
    <recommendedName>
        <fullName evidence="6">Ribonuclease VapC</fullName>
        <shortName evidence="6">RNase VapC</shortName>
        <ecNumber evidence="6">3.1.-.-</ecNumber>
    </recommendedName>
    <alternativeName>
        <fullName evidence="6">Toxin VapC</fullName>
    </alternativeName>
</protein>
<dbReference type="InterPro" id="IPR002716">
    <property type="entry name" value="PIN_dom"/>
</dbReference>
<dbReference type="AlphaFoldDB" id="A0A175XZT7"/>
<dbReference type="PANTHER" id="PTHR35901">
    <property type="entry name" value="RIBONUCLEASE VAPC3"/>
    <property type="match status" value="1"/>
</dbReference>
<dbReference type="PANTHER" id="PTHR35901:SF1">
    <property type="entry name" value="EXONUCLEASE VAPC9"/>
    <property type="match status" value="1"/>
</dbReference>
<dbReference type="InterPro" id="IPR022907">
    <property type="entry name" value="VapC_family"/>
</dbReference>
<keyword evidence="9" id="KW-1185">Reference proteome</keyword>
<keyword evidence="6" id="KW-0800">Toxin</keyword>
<evidence type="ECO:0000256" key="4">
    <source>
        <dbReference type="ARBA" id="ARBA00022801"/>
    </source>
</evidence>
<name>A0A175XZT7_9SPHN</name>
<dbReference type="InterPro" id="IPR044153">
    <property type="entry name" value="PIN_Pae0151-like"/>
</dbReference>
<feature type="binding site" evidence="6">
    <location>
        <position position="97"/>
    </location>
    <ligand>
        <name>Mg(2+)</name>
        <dbReference type="ChEBI" id="CHEBI:18420"/>
    </ligand>
</feature>
<feature type="domain" description="PIN" evidence="7">
    <location>
        <begin position="2"/>
        <end position="123"/>
    </location>
</feature>
<dbReference type="SUPFAM" id="SSF88723">
    <property type="entry name" value="PIN domain-like"/>
    <property type="match status" value="1"/>
</dbReference>
<dbReference type="KEGG" id="smy:BJP26_07280"/>
<dbReference type="Proteomes" id="UP000078460">
    <property type="component" value="Unassembled WGS sequence"/>
</dbReference>